<organism evidence="6 7">
    <name type="scientific">Candidatus Falkowbacteria bacterium CG10_big_fil_rev_8_21_14_0_10_38_22</name>
    <dbReference type="NCBI Taxonomy" id="1974564"/>
    <lineage>
        <taxon>Bacteria</taxon>
        <taxon>Candidatus Falkowiibacteriota</taxon>
    </lineage>
</organism>
<keyword evidence="2 6" id="KW-0689">Ribosomal protein</keyword>
<evidence type="ECO:0000256" key="1">
    <source>
        <dbReference type="ARBA" id="ARBA00005781"/>
    </source>
</evidence>
<dbReference type="GO" id="GO:0006412">
    <property type="term" value="P:translation"/>
    <property type="evidence" value="ECO:0007669"/>
    <property type="project" value="InterPro"/>
</dbReference>
<dbReference type="EMBL" id="PFAO01000004">
    <property type="protein sequence ID" value="PIT95622.1"/>
    <property type="molecule type" value="Genomic_DNA"/>
</dbReference>
<dbReference type="InterPro" id="IPR018257">
    <property type="entry name" value="Ribosomal_bL19_CS"/>
</dbReference>
<accession>A0A2M6WS91</accession>
<proteinExistence type="inferred from homology"/>
<dbReference type="PANTHER" id="PTHR15680:SF9">
    <property type="entry name" value="LARGE RIBOSOMAL SUBUNIT PROTEIN BL19M"/>
    <property type="match status" value="1"/>
</dbReference>
<gene>
    <name evidence="6" type="primary">rplS</name>
    <name evidence="6" type="ORF">COT96_00160</name>
</gene>
<dbReference type="AlphaFoldDB" id="A0A2M6WS91"/>
<name>A0A2M6WS91_9BACT</name>
<comment type="similarity">
    <text evidence="1 4">Belongs to the bacterial ribosomal protein bL19 family.</text>
</comment>
<feature type="compositionally biased region" description="Basic and acidic residues" evidence="5">
    <location>
        <begin position="26"/>
        <end position="37"/>
    </location>
</feature>
<dbReference type="GO" id="GO:0003735">
    <property type="term" value="F:structural constituent of ribosome"/>
    <property type="evidence" value="ECO:0007669"/>
    <property type="project" value="InterPro"/>
</dbReference>
<reference evidence="7" key="1">
    <citation type="submission" date="2017-09" db="EMBL/GenBank/DDBJ databases">
        <title>Depth-based differentiation of microbial function through sediment-hosted aquifers and enrichment of novel symbionts in the deep terrestrial subsurface.</title>
        <authorList>
            <person name="Probst A.J."/>
            <person name="Ladd B."/>
            <person name="Jarett J.K."/>
            <person name="Geller-Mcgrath D.E."/>
            <person name="Sieber C.M.K."/>
            <person name="Emerson J.B."/>
            <person name="Anantharaman K."/>
            <person name="Thomas B.C."/>
            <person name="Malmstrom R."/>
            <person name="Stieglmeier M."/>
            <person name="Klingl A."/>
            <person name="Woyke T."/>
            <person name="Ryan C.M."/>
            <person name="Banfield J.F."/>
        </authorList>
    </citation>
    <scope>NUCLEOTIDE SEQUENCE [LARGE SCALE GENOMIC DNA]</scope>
</reference>
<dbReference type="InterPro" id="IPR008991">
    <property type="entry name" value="Translation_prot_SH3-like_sf"/>
</dbReference>
<dbReference type="Pfam" id="PF01245">
    <property type="entry name" value="Ribosomal_L19"/>
    <property type="match status" value="1"/>
</dbReference>
<dbReference type="GO" id="GO:0022625">
    <property type="term" value="C:cytosolic large ribosomal subunit"/>
    <property type="evidence" value="ECO:0007669"/>
    <property type="project" value="TreeGrafter"/>
</dbReference>
<sequence>MKQQNQKISNPINPASAGLSGANGVGEKKQAAARERVIPEIKPGMSIRVYQKIKELNPKGEEKERMQYFDGLVIARKHGQEAGATITVRKISNGIGVEKIFPLNLPTITKIVINKQAKTRRAKLYFLKRGYKKKLKETKVA</sequence>
<dbReference type="PROSITE" id="PS01015">
    <property type="entry name" value="RIBOSOMAL_L19"/>
    <property type="match status" value="1"/>
</dbReference>
<evidence type="ECO:0000256" key="2">
    <source>
        <dbReference type="ARBA" id="ARBA00022980"/>
    </source>
</evidence>
<dbReference type="Gene3D" id="2.30.30.790">
    <property type="match status" value="1"/>
</dbReference>
<protein>
    <recommendedName>
        <fullName evidence="4">50S ribosomal protein L19</fullName>
    </recommendedName>
</protein>
<evidence type="ECO:0000313" key="7">
    <source>
        <dbReference type="Proteomes" id="UP000228964"/>
    </source>
</evidence>
<dbReference type="SUPFAM" id="SSF50104">
    <property type="entry name" value="Translation proteins SH3-like domain"/>
    <property type="match status" value="1"/>
</dbReference>
<evidence type="ECO:0000313" key="6">
    <source>
        <dbReference type="EMBL" id="PIT95622.1"/>
    </source>
</evidence>
<dbReference type="InterPro" id="IPR038657">
    <property type="entry name" value="Ribosomal_bL19_sf"/>
</dbReference>
<evidence type="ECO:0000256" key="5">
    <source>
        <dbReference type="SAM" id="MobiDB-lite"/>
    </source>
</evidence>
<comment type="function">
    <text evidence="4">This protein is located at the 30S-50S ribosomal subunit interface and may play a role in the structure and function of the aminoacyl-tRNA binding site.</text>
</comment>
<dbReference type="PANTHER" id="PTHR15680">
    <property type="entry name" value="RIBOSOMAL PROTEIN L19"/>
    <property type="match status" value="1"/>
</dbReference>
<dbReference type="PRINTS" id="PR00061">
    <property type="entry name" value="RIBOSOMALL19"/>
</dbReference>
<dbReference type="InterPro" id="IPR001857">
    <property type="entry name" value="Ribosomal_bL19"/>
</dbReference>
<keyword evidence="3 4" id="KW-0687">Ribonucleoprotein</keyword>
<evidence type="ECO:0000256" key="4">
    <source>
        <dbReference type="RuleBase" id="RU000559"/>
    </source>
</evidence>
<feature type="region of interest" description="Disordered" evidence="5">
    <location>
        <begin position="1"/>
        <end position="37"/>
    </location>
</feature>
<comment type="caution">
    <text evidence="6">The sequence shown here is derived from an EMBL/GenBank/DDBJ whole genome shotgun (WGS) entry which is preliminary data.</text>
</comment>
<evidence type="ECO:0000256" key="3">
    <source>
        <dbReference type="ARBA" id="ARBA00023274"/>
    </source>
</evidence>
<feature type="compositionally biased region" description="Polar residues" evidence="5">
    <location>
        <begin position="1"/>
        <end position="13"/>
    </location>
</feature>
<dbReference type="Proteomes" id="UP000228964">
    <property type="component" value="Unassembled WGS sequence"/>
</dbReference>